<proteinExistence type="predicted"/>
<dbReference type="RefSeq" id="WP_379905607.1">
    <property type="nucleotide sequence ID" value="NZ_JBHULM010000011.1"/>
</dbReference>
<sequence length="236" mass="26958">MKYLFLVPALFLITNSFGQDAEIVTNSSSNYGAAEINSSSTNGLWIKNSSVAEDMEGSSYLFKNWLNNAIVYDIAGKRYNLPNCNFNIESNRIEAQLDDVKGKIFAFNTRDISKVEINNKVFIKKNTNKGTNQLVEVLQQGEQTVLFKAYDISISKATINPMTQQKMGKDKIVVKSNYYFEKNNKVEEIKLKKSVLMSLMDDKKSEVKSYMKENDLSITKEQDLIQILDYYNTLIK</sequence>
<keyword evidence="3" id="KW-1185">Reference proteome</keyword>
<reference evidence="3" key="1">
    <citation type="journal article" date="2019" name="Int. J. Syst. Evol. Microbiol.">
        <title>The Global Catalogue of Microorganisms (GCM) 10K type strain sequencing project: providing services to taxonomists for standard genome sequencing and annotation.</title>
        <authorList>
            <consortium name="The Broad Institute Genomics Platform"/>
            <consortium name="The Broad Institute Genome Sequencing Center for Infectious Disease"/>
            <person name="Wu L."/>
            <person name="Ma J."/>
        </authorList>
    </citation>
    <scope>NUCLEOTIDE SEQUENCE [LARGE SCALE GENOMIC DNA]</scope>
    <source>
        <strain evidence="3">KCTC 42808</strain>
    </source>
</reference>
<accession>A0ABW5K7K3</accession>
<organism evidence="2 3">
    <name type="scientific">Lacinutrix gracilariae</name>
    <dbReference type="NCBI Taxonomy" id="1747198"/>
    <lineage>
        <taxon>Bacteria</taxon>
        <taxon>Pseudomonadati</taxon>
        <taxon>Bacteroidota</taxon>
        <taxon>Flavobacteriia</taxon>
        <taxon>Flavobacteriales</taxon>
        <taxon>Flavobacteriaceae</taxon>
        <taxon>Lacinutrix</taxon>
    </lineage>
</organism>
<comment type="caution">
    <text evidence="2">The sequence shown here is derived from an EMBL/GenBank/DDBJ whole genome shotgun (WGS) entry which is preliminary data.</text>
</comment>
<protein>
    <submittedName>
        <fullName evidence="2">Uncharacterized protein</fullName>
    </submittedName>
</protein>
<evidence type="ECO:0000256" key="1">
    <source>
        <dbReference type="SAM" id="SignalP"/>
    </source>
</evidence>
<evidence type="ECO:0000313" key="2">
    <source>
        <dbReference type="EMBL" id="MFD2543597.1"/>
    </source>
</evidence>
<keyword evidence="1" id="KW-0732">Signal</keyword>
<dbReference type="Proteomes" id="UP001597467">
    <property type="component" value="Unassembled WGS sequence"/>
</dbReference>
<gene>
    <name evidence="2" type="ORF">ACFSSB_14790</name>
</gene>
<evidence type="ECO:0000313" key="3">
    <source>
        <dbReference type="Proteomes" id="UP001597467"/>
    </source>
</evidence>
<name>A0ABW5K7K3_9FLAO</name>
<dbReference type="EMBL" id="JBHULM010000011">
    <property type="protein sequence ID" value="MFD2543597.1"/>
    <property type="molecule type" value="Genomic_DNA"/>
</dbReference>
<feature type="chain" id="PRO_5047030769" evidence="1">
    <location>
        <begin position="22"/>
        <end position="236"/>
    </location>
</feature>
<feature type="signal peptide" evidence="1">
    <location>
        <begin position="1"/>
        <end position="21"/>
    </location>
</feature>